<feature type="transmembrane region" description="Helical" evidence="1">
    <location>
        <begin position="6"/>
        <end position="26"/>
    </location>
</feature>
<dbReference type="EMBL" id="CP157484">
    <property type="protein sequence ID" value="XBO40609.1"/>
    <property type="molecule type" value="Genomic_DNA"/>
</dbReference>
<proteinExistence type="predicted"/>
<reference evidence="2" key="1">
    <citation type="submission" date="2024-05" db="EMBL/GenBank/DDBJ databases">
        <authorList>
            <person name="Kim S."/>
            <person name="Heo J."/>
            <person name="Choi H."/>
            <person name="Choi Y."/>
            <person name="Kwon S.-W."/>
            <person name="Kim Y."/>
        </authorList>
    </citation>
    <scope>NUCLEOTIDE SEQUENCE</scope>
    <source>
        <strain evidence="2">KACC 23698</strain>
    </source>
</reference>
<dbReference type="Pfam" id="PF07330">
    <property type="entry name" value="DUF1467"/>
    <property type="match status" value="1"/>
</dbReference>
<dbReference type="AlphaFoldDB" id="A0AAU7JKF9"/>
<keyword evidence="1" id="KW-0812">Transmembrane</keyword>
<name>A0AAU7JKF9_9HYPH</name>
<organism evidence="2">
    <name type="scientific">Alsobacter sp. KACC 23698</name>
    <dbReference type="NCBI Taxonomy" id="3149229"/>
    <lineage>
        <taxon>Bacteria</taxon>
        <taxon>Pseudomonadati</taxon>
        <taxon>Pseudomonadota</taxon>
        <taxon>Alphaproteobacteria</taxon>
        <taxon>Hyphomicrobiales</taxon>
        <taxon>Alsobacteraceae</taxon>
        <taxon>Alsobacter</taxon>
    </lineage>
</organism>
<protein>
    <submittedName>
        <fullName evidence="2">DUF1467 family protein</fullName>
    </submittedName>
</protein>
<accession>A0AAU7JKF9</accession>
<feature type="transmembrane region" description="Helical" evidence="1">
    <location>
        <begin position="53"/>
        <end position="74"/>
    </location>
</feature>
<gene>
    <name evidence="2" type="ORF">ABEG18_07550</name>
</gene>
<sequence>MSISGALALYFIIWWLTLFAILPLGVRSQHEDGEVTDGTEPGAPMLPRMGRKVVLTTLAAIPVFALAWVMIVYVEY</sequence>
<dbReference type="InterPro" id="IPR009935">
    <property type="entry name" value="DUF1467"/>
</dbReference>
<keyword evidence="1" id="KW-0472">Membrane</keyword>
<evidence type="ECO:0000313" key="2">
    <source>
        <dbReference type="EMBL" id="XBO40609.1"/>
    </source>
</evidence>
<keyword evidence="1" id="KW-1133">Transmembrane helix</keyword>
<evidence type="ECO:0000256" key="1">
    <source>
        <dbReference type="SAM" id="Phobius"/>
    </source>
</evidence>
<dbReference type="RefSeq" id="WP_406857467.1">
    <property type="nucleotide sequence ID" value="NZ_CP157484.1"/>
</dbReference>